<reference evidence="1 2" key="1">
    <citation type="submission" date="2019-07" db="EMBL/GenBank/DDBJ databases">
        <title>Whole genome shotgun sequence of Deinococcus cellulosilyticus NBRC 106333.</title>
        <authorList>
            <person name="Hosoyama A."/>
            <person name="Uohara A."/>
            <person name="Ohji S."/>
            <person name="Ichikawa N."/>
        </authorList>
    </citation>
    <scope>NUCLEOTIDE SEQUENCE [LARGE SCALE GENOMIC DNA]</scope>
    <source>
        <strain evidence="1 2">NBRC 106333</strain>
    </source>
</reference>
<protein>
    <submittedName>
        <fullName evidence="1">Uncharacterized protein</fullName>
    </submittedName>
</protein>
<dbReference type="EMBL" id="BJXB01000023">
    <property type="protein sequence ID" value="GEM48667.1"/>
    <property type="molecule type" value="Genomic_DNA"/>
</dbReference>
<dbReference type="RefSeq" id="WP_146887934.1">
    <property type="nucleotide sequence ID" value="NZ_BJXB01000023.1"/>
</dbReference>
<evidence type="ECO:0000313" key="2">
    <source>
        <dbReference type="Proteomes" id="UP000321306"/>
    </source>
</evidence>
<gene>
    <name evidence="1" type="ORF">DC3_43020</name>
</gene>
<accession>A0A511N835</accession>
<dbReference type="AlphaFoldDB" id="A0A511N835"/>
<proteinExistence type="predicted"/>
<sequence length="122" mass="12829">MKAVPTNHLRDAVADAVESLLSGATLRVGNGRYQNGAPVKPQPSHTNLGNPILSGIPVTVVRTGNSFVLHATVAGTSTPLTITEAGVFLQNGQAVILESFHPRTIEAPMTHTFKYTIFPGGN</sequence>
<evidence type="ECO:0000313" key="1">
    <source>
        <dbReference type="EMBL" id="GEM48667.1"/>
    </source>
</evidence>
<organism evidence="1 2">
    <name type="scientific">Deinococcus cellulosilyticus (strain DSM 18568 / NBRC 106333 / KACC 11606 / 5516J-15)</name>
    <dbReference type="NCBI Taxonomy" id="1223518"/>
    <lineage>
        <taxon>Bacteria</taxon>
        <taxon>Thermotogati</taxon>
        <taxon>Deinococcota</taxon>
        <taxon>Deinococci</taxon>
        <taxon>Deinococcales</taxon>
        <taxon>Deinococcaceae</taxon>
        <taxon>Deinococcus</taxon>
    </lineage>
</organism>
<comment type="caution">
    <text evidence="1">The sequence shown here is derived from an EMBL/GenBank/DDBJ whole genome shotgun (WGS) entry which is preliminary data.</text>
</comment>
<dbReference type="Proteomes" id="UP000321306">
    <property type="component" value="Unassembled WGS sequence"/>
</dbReference>
<keyword evidence="2" id="KW-1185">Reference proteome</keyword>
<name>A0A511N835_DEIC1</name>